<evidence type="ECO:0000256" key="5">
    <source>
        <dbReference type="ARBA" id="ARBA00023141"/>
    </source>
</evidence>
<evidence type="ECO:0000259" key="8">
    <source>
        <dbReference type="Pfam" id="PF00275"/>
    </source>
</evidence>
<dbReference type="GO" id="GO:0008652">
    <property type="term" value="P:amino acid biosynthetic process"/>
    <property type="evidence" value="ECO:0007669"/>
    <property type="project" value="UniProtKB-KW"/>
</dbReference>
<evidence type="ECO:0000313" key="10">
    <source>
        <dbReference type="Proteomes" id="UP000671995"/>
    </source>
</evidence>
<dbReference type="Pfam" id="PF00275">
    <property type="entry name" value="EPSP_synthase"/>
    <property type="match status" value="1"/>
</dbReference>
<feature type="binding site" evidence="7">
    <location>
        <position position="343"/>
    </location>
    <ligand>
        <name>phosphoenolpyruvate</name>
        <dbReference type="ChEBI" id="CHEBI:58702"/>
    </ligand>
</feature>
<feature type="binding site" evidence="7">
    <location>
        <position position="165"/>
    </location>
    <ligand>
        <name>3-phosphoshikimate</name>
        <dbReference type="ChEBI" id="CHEBI:145989"/>
    </ligand>
</feature>
<dbReference type="CDD" id="cd01556">
    <property type="entry name" value="EPSP_synthase"/>
    <property type="match status" value="1"/>
</dbReference>
<dbReference type="HAMAP" id="MF_00210">
    <property type="entry name" value="EPSP_synth"/>
    <property type="match status" value="1"/>
</dbReference>
<dbReference type="Proteomes" id="UP000671995">
    <property type="component" value="Chromosome"/>
</dbReference>
<dbReference type="GO" id="GO:0009073">
    <property type="term" value="P:aromatic amino acid family biosynthetic process"/>
    <property type="evidence" value="ECO:0007669"/>
    <property type="project" value="UniProtKB-KW"/>
</dbReference>
<dbReference type="GO" id="GO:0005737">
    <property type="term" value="C:cytoplasm"/>
    <property type="evidence" value="ECO:0007669"/>
    <property type="project" value="UniProtKB-SubCell"/>
</dbReference>
<proteinExistence type="inferred from homology"/>
<feature type="binding site" evidence="7">
    <location>
        <position position="339"/>
    </location>
    <ligand>
        <name>3-phosphoshikimate</name>
        <dbReference type="ChEBI" id="CHEBI:145989"/>
    </ligand>
</feature>
<dbReference type="EC" id="2.5.1.19" evidence="7"/>
<dbReference type="GO" id="GO:0003866">
    <property type="term" value="F:3-phosphoshikimate 1-carboxyvinyltransferase activity"/>
    <property type="evidence" value="ECO:0007669"/>
    <property type="project" value="UniProtKB-UniRule"/>
</dbReference>
<feature type="binding site" evidence="7">
    <location>
        <position position="25"/>
    </location>
    <ligand>
        <name>3-phosphoshikimate</name>
        <dbReference type="ChEBI" id="CHEBI:145989"/>
    </ligand>
</feature>
<keyword evidence="5 7" id="KW-0057">Aromatic amino acid biosynthesis</keyword>
<comment type="similarity">
    <text evidence="2 7">Belongs to the EPSP synthase family.</text>
</comment>
<evidence type="ECO:0000256" key="2">
    <source>
        <dbReference type="ARBA" id="ARBA00009948"/>
    </source>
</evidence>
<comment type="subunit">
    <text evidence="7">Monomer.</text>
</comment>
<reference evidence="9" key="2">
    <citation type="journal article" date="2021" name="Microbiol. Resour. Announc.">
        <title>Complete Genome Sequences of Three Human Oral Treponema parvum Isolates.</title>
        <authorList>
            <person name="Zeng H."/>
            <person name="Watt R.M."/>
        </authorList>
    </citation>
    <scope>NUCLEOTIDE SEQUENCE</scope>
    <source>
        <strain evidence="9">ATCC 700773</strain>
    </source>
</reference>
<evidence type="ECO:0000256" key="4">
    <source>
        <dbReference type="ARBA" id="ARBA00022679"/>
    </source>
</evidence>
<dbReference type="InterPro" id="IPR036968">
    <property type="entry name" value="Enolpyruvate_Tfrase_sf"/>
</dbReference>
<evidence type="ECO:0000256" key="1">
    <source>
        <dbReference type="ARBA" id="ARBA00004811"/>
    </source>
</evidence>
<keyword evidence="3 7" id="KW-0028">Amino-acid biosynthesis</keyword>
<feature type="binding site" evidence="7">
    <location>
        <position position="20"/>
    </location>
    <ligand>
        <name>3-phosphoshikimate</name>
        <dbReference type="ChEBI" id="CHEBI:145989"/>
    </ligand>
</feature>
<dbReference type="SUPFAM" id="SSF55205">
    <property type="entry name" value="EPT/RTPC-like"/>
    <property type="match status" value="1"/>
</dbReference>
<protein>
    <recommendedName>
        <fullName evidence="7">3-phosphoshikimate 1-carboxyvinyltransferase</fullName>
        <ecNumber evidence="7">2.5.1.19</ecNumber>
    </recommendedName>
    <alternativeName>
        <fullName evidence="7">5-enolpyruvylshikimate-3-phosphate synthase</fullName>
        <shortName evidence="7">EPSP synthase</shortName>
        <shortName evidence="7">EPSPS</shortName>
    </alternativeName>
</protein>
<feature type="active site" description="Proton acceptor" evidence="7">
    <location>
        <position position="312"/>
    </location>
</feature>
<dbReference type="PROSITE" id="PS00885">
    <property type="entry name" value="EPSP_SYNTHASE_2"/>
    <property type="match status" value="1"/>
</dbReference>
<dbReference type="PANTHER" id="PTHR21090:SF5">
    <property type="entry name" value="PENTAFUNCTIONAL AROM POLYPEPTIDE"/>
    <property type="match status" value="1"/>
</dbReference>
<organism evidence="9 10">
    <name type="scientific">Treponema parvum</name>
    <dbReference type="NCBI Taxonomy" id="138851"/>
    <lineage>
        <taxon>Bacteria</taxon>
        <taxon>Pseudomonadati</taxon>
        <taxon>Spirochaetota</taxon>
        <taxon>Spirochaetia</taxon>
        <taxon>Spirochaetales</taxon>
        <taxon>Treponemataceae</taxon>
        <taxon>Treponema</taxon>
    </lineage>
</organism>
<evidence type="ECO:0000313" key="9">
    <source>
        <dbReference type="EMBL" id="QTQ12189.1"/>
    </source>
</evidence>
<comment type="function">
    <text evidence="7">Catalyzes the transfer of the enolpyruvyl moiety of phosphoenolpyruvate (PEP) to the 5-hydroxyl of shikimate-3-phosphate (S3P) to produce enolpyruvyl shikimate-3-phosphate and inorganic phosphate.</text>
</comment>
<evidence type="ECO:0000256" key="6">
    <source>
        <dbReference type="ARBA" id="ARBA00044633"/>
    </source>
</evidence>
<comment type="pathway">
    <text evidence="1 7">Metabolic intermediate biosynthesis; chorismate biosynthesis; chorismate from D-erythrose 4-phosphate and phosphoenolpyruvate: step 6/7.</text>
</comment>
<sequence>MFAISRKSSLCGEITVPGSKSHTIRAVLLAAMAEGHSRITNPLTGSDGKSALSAARAFGAKVEEDDGAWTVYGTGGNLKVPDDVIDSGNSGTTMLFAMGMAALCEGYTVITGDDQIRRRPVSHLVSALNEIGANAFLTRPGQEAPPVIVKGKIKGGTAHFSGFNSQAVSAILMASALGEGRVDIEIKNPLEKPYLQMTIDWMRRYGVELSLNSKDYKRLSVEGNQSYIACDSVIPGDWSGVAFPLVAAVCTPSQLTVSGVDFYDAQGDKIIADHLIAMGADINKDTDGGRLIIKGGKPLKGGLTINLNDIPDSFPAFSVAACYAENPVTFTGLSHVRIKETDRVAVMEKELTKLGAKIETTADTMTVYGGRALTGAEVESYGDHRIAMSLMVAGLFSCGKMKVKDAECACVSFPGFFESMNKAGAGIELTE</sequence>
<dbReference type="AlphaFoldDB" id="A0A975F160"/>
<dbReference type="InterPro" id="IPR013792">
    <property type="entry name" value="RNA3'P_cycl/enolpyr_Trfase_a/b"/>
</dbReference>
<evidence type="ECO:0000256" key="7">
    <source>
        <dbReference type="HAMAP-Rule" id="MF_00210"/>
    </source>
</evidence>
<feature type="binding site" evidence="7">
    <location>
        <position position="385"/>
    </location>
    <ligand>
        <name>phosphoenolpyruvate</name>
        <dbReference type="ChEBI" id="CHEBI:58702"/>
    </ligand>
</feature>
<evidence type="ECO:0000256" key="3">
    <source>
        <dbReference type="ARBA" id="ARBA00022605"/>
    </source>
</evidence>
<feature type="binding site" evidence="7">
    <location>
        <position position="166"/>
    </location>
    <ligand>
        <name>phosphoenolpyruvate</name>
        <dbReference type="ChEBI" id="CHEBI:58702"/>
    </ligand>
</feature>
<gene>
    <name evidence="7 9" type="primary">aroA</name>
    <name evidence="9" type="ORF">HRI96_08260</name>
</gene>
<dbReference type="NCBIfam" id="TIGR01356">
    <property type="entry name" value="aroA"/>
    <property type="match status" value="1"/>
</dbReference>
<feature type="domain" description="Enolpyruvate transferase" evidence="8">
    <location>
        <begin position="7"/>
        <end position="420"/>
    </location>
</feature>
<feature type="binding site" evidence="7">
    <location>
        <position position="20"/>
    </location>
    <ligand>
        <name>phosphoenolpyruvate</name>
        <dbReference type="ChEBI" id="CHEBI:58702"/>
    </ligand>
</feature>
<dbReference type="GO" id="GO:0009423">
    <property type="term" value="P:chorismate biosynthetic process"/>
    <property type="evidence" value="ECO:0007669"/>
    <property type="project" value="UniProtKB-UniRule"/>
</dbReference>
<feature type="binding site" evidence="7">
    <location>
        <position position="119"/>
    </location>
    <ligand>
        <name>phosphoenolpyruvate</name>
        <dbReference type="ChEBI" id="CHEBI:58702"/>
    </ligand>
</feature>
<keyword evidence="4 7" id="KW-0808">Transferase</keyword>
<dbReference type="PIRSF" id="PIRSF000505">
    <property type="entry name" value="EPSPS"/>
    <property type="match status" value="1"/>
</dbReference>
<comment type="catalytic activity">
    <reaction evidence="6">
        <text>3-phosphoshikimate + phosphoenolpyruvate = 5-O-(1-carboxyvinyl)-3-phosphoshikimate + phosphate</text>
        <dbReference type="Rhea" id="RHEA:21256"/>
        <dbReference type="ChEBI" id="CHEBI:43474"/>
        <dbReference type="ChEBI" id="CHEBI:57701"/>
        <dbReference type="ChEBI" id="CHEBI:58702"/>
        <dbReference type="ChEBI" id="CHEBI:145989"/>
        <dbReference type="EC" id="2.5.1.19"/>
    </reaction>
    <physiologicalReaction direction="left-to-right" evidence="6">
        <dbReference type="Rhea" id="RHEA:21257"/>
    </physiologicalReaction>
</comment>
<feature type="binding site" evidence="7">
    <location>
        <position position="91"/>
    </location>
    <ligand>
        <name>phosphoenolpyruvate</name>
        <dbReference type="ChEBI" id="CHEBI:58702"/>
    </ligand>
</feature>
<comment type="subcellular location">
    <subcellularLocation>
        <location evidence="7">Cytoplasm</location>
    </subcellularLocation>
</comment>
<dbReference type="InterPro" id="IPR001986">
    <property type="entry name" value="Enolpyruvate_Tfrase_dom"/>
</dbReference>
<dbReference type="Gene3D" id="3.65.10.10">
    <property type="entry name" value="Enolpyruvate transferase domain"/>
    <property type="match status" value="2"/>
</dbReference>
<comment type="caution">
    <text evidence="7">Lacks conserved residue(s) required for the propagation of feature annotation.</text>
</comment>
<feature type="binding site" evidence="7">
    <location>
        <position position="21"/>
    </location>
    <ligand>
        <name>3-phosphoshikimate</name>
        <dbReference type="ChEBI" id="CHEBI:145989"/>
    </ligand>
</feature>
<reference evidence="9" key="1">
    <citation type="submission" date="2020-05" db="EMBL/GenBank/DDBJ databases">
        <authorList>
            <person name="Zeng H."/>
            <person name="Chan Y.K."/>
            <person name="Watt R.M."/>
        </authorList>
    </citation>
    <scope>NUCLEOTIDE SEQUENCE</scope>
    <source>
        <strain evidence="9">ATCC 700773</strain>
    </source>
</reference>
<feature type="binding site" evidence="7">
    <location>
        <position position="312"/>
    </location>
    <ligand>
        <name>3-phosphoshikimate</name>
        <dbReference type="ChEBI" id="CHEBI:145989"/>
    </ligand>
</feature>
<dbReference type="PANTHER" id="PTHR21090">
    <property type="entry name" value="AROM/DEHYDROQUINATE SYNTHASE"/>
    <property type="match status" value="1"/>
</dbReference>
<keyword evidence="7" id="KW-0963">Cytoplasm</keyword>
<accession>A0A975F160</accession>
<dbReference type="RefSeq" id="WP_210116903.1">
    <property type="nucleotide sequence ID" value="NZ_CP054257.1"/>
</dbReference>
<dbReference type="InterPro" id="IPR006264">
    <property type="entry name" value="EPSP_synthase"/>
</dbReference>
<dbReference type="EMBL" id="CP054257">
    <property type="protein sequence ID" value="QTQ12189.1"/>
    <property type="molecule type" value="Genomic_DNA"/>
</dbReference>
<name>A0A975F160_9SPIR</name>
<dbReference type="InterPro" id="IPR023193">
    <property type="entry name" value="EPSP_synthase_CS"/>
</dbReference>
<feature type="binding site" evidence="7">
    <location>
        <position position="166"/>
    </location>
    <ligand>
        <name>3-phosphoshikimate</name>
        <dbReference type="ChEBI" id="CHEBI:145989"/>
    </ligand>
</feature>